<dbReference type="RefSeq" id="WP_011490868.1">
    <property type="nucleotide sequence ID" value="NC_007952.1"/>
</dbReference>
<proteinExistence type="predicted"/>
<reference evidence="1 2" key="1">
    <citation type="journal article" date="2006" name="Proc. Natl. Acad. Sci. U.S.A.">
        <title>Burkholderia xenovorans LB400 harbors a multi-replicon, 9.73-Mbp genome shaped for versatility.</title>
        <authorList>
            <person name="Chain P.S."/>
            <person name="Denef V.J."/>
            <person name="Konstantinidis K.T."/>
            <person name="Vergez L.M."/>
            <person name="Agullo L."/>
            <person name="Reyes V.L."/>
            <person name="Hauser L."/>
            <person name="Cordova M."/>
            <person name="Gomez L."/>
            <person name="Gonzalez M."/>
            <person name="Land M."/>
            <person name="Lao V."/>
            <person name="Larimer F."/>
            <person name="LiPuma J.J."/>
            <person name="Mahenthiralingam E."/>
            <person name="Malfatti S.A."/>
            <person name="Marx C.J."/>
            <person name="Parnell J.J."/>
            <person name="Ramette A."/>
            <person name="Richardson P."/>
            <person name="Seeger M."/>
            <person name="Smith D."/>
            <person name="Spilker T."/>
            <person name="Sul W.J."/>
            <person name="Tsoi T.V."/>
            <person name="Ulrich L.E."/>
            <person name="Zhulin I.B."/>
            <person name="Tiedje J.M."/>
        </authorList>
    </citation>
    <scope>NUCLEOTIDE SEQUENCE [LARGE SCALE GENOMIC DNA]</scope>
    <source>
        <strain evidence="1 2">LB400</strain>
    </source>
</reference>
<dbReference type="KEGG" id="bxe:Bxe_B2491"/>
<dbReference type="eggNOG" id="ENOG503176G">
    <property type="taxonomic scope" value="Bacteria"/>
</dbReference>
<dbReference type="AlphaFoldDB" id="Q13QY9"/>
<evidence type="ECO:0000313" key="2">
    <source>
        <dbReference type="Proteomes" id="UP000001817"/>
    </source>
</evidence>
<dbReference type="Proteomes" id="UP000001817">
    <property type="component" value="Chromosome 2"/>
</dbReference>
<keyword evidence="2" id="KW-1185">Reference proteome</keyword>
<gene>
    <name evidence="1" type="ORF">Bxe_B2491</name>
</gene>
<organism evidence="1 2">
    <name type="scientific">Paraburkholderia xenovorans (strain LB400)</name>
    <dbReference type="NCBI Taxonomy" id="266265"/>
    <lineage>
        <taxon>Bacteria</taxon>
        <taxon>Pseudomonadati</taxon>
        <taxon>Pseudomonadota</taxon>
        <taxon>Betaproteobacteria</taxon>
        <taxon>Burkholderiales</taxon>
        <taxon>Burkholderiaceae</taxon>
        <taxon>Paraburkholderia</taxon>
    </lineage>
</organism>
<dbReference type="OrthoDB" id="8967028at2"/>
<protein>
    <submittedName>
        <fullName evidence="1">Uncharacterized protein</fullName>
    </submittedName>
</protein>
<dbReference type="KEGG" id="bxb:DR64_4818"/>
<dbReference type="PATRIC" id="fig|266265.5.peg.5216"/>
<accession>Q13QY9</accession>
<name>Q13QY9_PARXL</name>
<dbReference type="EMBL" id="CP000271">
    <property type="protein sequence ID" value="ABE33500.1"/>
    <property type="molecule type" value="Genomic_DNA"/>
</dbReference>
<evidence type="ECO:0000313" key="1">
    <source>
        <dbReference type="EMBL" id="ABE33500.1"/>
    </source>
</evidence>
<sequence length="101" mass="11400">MTPLTFDQFKTQLESMLRDIPYGTSADLTGFAIAFWDGGKVVYAFLSADGCGVIEDEFELTDYEWQHWQDDLAAWINEPMFSVRPEINKRAWTAPAGSGGR</sequence>